<dbReference type="Proteomes" id="UP000325713">
    <property type="component" value="Chromosome"/>
</dbReference>
<evidence type="ECO:0000256" key="1">
    <source>
        <dbReference type="ARBA" id="ARBA00007378"/>
    </source>
</evidence>
<dbReference type="KEGG" id="nzl:D0T92_07575"/>
<sequence>MKKLYSTKATVVGGRAGTAKLSDSDLVINMAMPGSGKEGNNPEQLFAMGYGACFDGALGVVKQMQNLQFDSTIEIEVDLLQDDNHGYNIAAKLHVIASNTSLSAEEVKKAVDAAHQICPYSKATRGNIDVEISSEVK</sequence>
<dbReference type="PANTHER" id="PTHR33797:SF2">
    <property type="entry name" value="ORGANIC HYDROPEROXIDE RESISTANCE PROTEIN-LIKE"/>
    <property type="match status" value="1"/>
</dbReference>
<dbReference type="InterPro" id="IPR015946">
    <property type="entry name" value="KH_dom-like_a/b"/>
</dbReference>
<dbReference type="OrthoDB" id="9797508at2"/>
<organism evidence="2 3">
    <name type="scientific">Neisseria zalophi</name>
    <dbReference type="NCBI Taxonomy" id="640030"/>
    <lineage>
        <taxon>Bacteria</taxon>
        <taxon>Pseudomonadati</taxon>
        <taxon>Pseudomonadota</taxon>
        <taxon>Betaproteobacteria</taxon>
        <taxon>Neisseriales</taxon>
        <taxon>Neisseriaceae</taxon>
        <taxon>Neisseria</taxon>
    </lineage>
</organism>
<evidence type="ECO:0000313" key="2">
    <source>
        <dbReference type="EMBL" id="QEY26400.1"/>
    </source>
</evidence>
<dbReference type="Gene3D" id="2.20.25.10">
    <property type="match status" value="1"/>
</dbReference>
<gene>
    <name evidence="2" type="ORF">D0T92_07575</name>
</gene>
<dbReference type="RefSeq" id="WP_151051654.1">
    <property type="nucleotide sequence ID" value="NZ_CP031700.1"/>
</dbReference>
<dbReference type="InterPro" id="IPR003718">
    <property type="entry name" value="OsmC/Ohr_fam"/>
</dbReference>
<dbReference type="Pfam" id="PF02566">
    <property type="entry name" value="OsmC"/>
    <property type="match status" value="1"/>
</dbReference>
<comment type="similarity">
    <text evidence="1">Belongs to the OsmC/Ohr family.</text>
</comment>
<keyword evidence="3" id="KW-1185">Reference proteome</keyword>
<dbReference type="SUPFAM" id="SSF82784">
    <property type="entry name" value="OsmC-like"/>
    <property type="match status" value="1"/>
</dbReference>
<reference evidence="2 3" key="1">
    <citation type="submission" date="2018-08" db="EMBL/GenBank/DDBJ databases">
        <title>Neisseria zalophi ATCC BAA-2455 complete genome.</title>
        <authorList>
            <person name="Veseli I.A."/>
            <person name="Buttler R."/>
            <person name="Mascarenhas dos Santos A.C."/>
            <person name="Pombert J.-F."/>
        </authorList>
    </citation>
    <scope>NUCLEOTIDE SEQUENCE [LARGE SCALE GENOMIC DNA]</scope>
    <source>
        <strain evidence="2 3">ATCC BAA-2455</strain>
    </source>
</reference>
<dbReference type="PANTHER" id="PTHR33797">
    <property type="entry name" value="ORGANIC HYDROPEROXIDE RESISTANCE PROTEIN-LIKE"/>
    <property type="match status" value="1"/>
</dbReference>
<protein>
    <submittedName>
        <fullName evidence="2">Organic hydroperoxide resistance protein</fullName>
    </submittedName>
</protein>
<accession>A0A5J6Q0F3</accession>
<dbReference type="NCBIfam" id="TIGR03561">
    <property type="entry name" value="organ_hyd_perox"/>
    <property type="match status" value="1"/>
</dbReference>
<dbReference type="InterPro" id="IPR036102">
    <property type="entry name" value="OsmC/Ohrsf"/>
</dbReference>
<evidence type="ECO:0000313" key="3">
    <source>
        <dbReference type="Proteomes" id="UP000325713"/>
    </source>
</evidence>
<dbReference type="EMBL" id="CP031700">
    <property type="protein sequence ID" value="QEY26400.1"/>
    <property type="molecule type" value="Genomic_DNA"/>
</dbReference>
<dbReference type="GO" id="GO:0006979">
    <property type="term" value="P:response to oxidative stress"/>
    <property type="evidence" value="ECO:0007669"/>
    <property type="project" value="InterPro"/>
</dbReference>
<dbReference type="AlphaFoldDB" id="A0A5J6Q0F3"/>
<proteinExistence type="inferred from homology"/>
<name>A0A5J6Q0F3_9NEIS</name>
<dbReference type="InterPro" id="IPR019953">
    <property type="entry name" value="OHR"/>
</dbReference>
<dbReference type="Gene3D" id="3.30.300.20">
    <property type="match status" value="1"/>
</dbReference>